<evidence type="ECO:0000313" key="1">
    <source>
        <dbReference type="EMBL" id="KAA6360877.1"/>
    </source>
</evidence>
<dbReference type="Proteomes" id="UP000324800">
    <property type="component" value="Unassembled WGS sequence"/>
</dbReference>
<proteinExistence type="predicted"/>
<reference evidence="1 2" key="1">
    <citation type="submission" date="2019-03" db="EMBL/GenBank/DDBJ databases">
        <title>Single cell metagenomics reveals metabolic interactions within the superorganism composed of flagellate Streblomastix strix and complex community of Bacteroidetes bacteria on its surface.</title>
        <authorList>
            <person name="Treitli S.C."/>
            <person name="Kolisko M."/>
            <person name="Husnik F."/>
            <person name="Keeling P."/>
            <person name="Hampl V."/>
        </authorList>
    </citation>
    <scope>NUCLEOTIDE SEQUENCE [LARGE SCALE GENOMIC DNA]</scope>
    <source>
        <strain evidence="1">ST1C</strain>
    </source>
</reference>
<gene>
    <name evidence="1" type="ORF">EZS28_043596</name>
</gene>
<organism evidence="1 2">
    <name type="scientific">Streblomastix strix</name>
    <dbReference type="NCBI Taxonomy" id="222440"/>
    <lineage>
        <taxon>Eukaryota</taxon>
        <taxon>Metamonada</taxon>
        <taxon>Preaxostyla</taxon>
        <taxon>Oxymonadida</taxon>
        <taxon>Streblomastigidae</taxon>
        <taxon>Streblomastix</taxon>
    </lineage>
</organism>
<dbReference type="EMBL" id="SNRW01026331">
    <property type="protein sequence ID" value="KAA6360877.1"/>
    <property type="molecule type" value="Genomic_DNA"/>
</dbReference>
<comment type="caution">
    <text evidence="1">The sequence shown here is derived from an EMBL/GenBank/DDBJ whole genome shotgun (WGS) entry which is preliminary data.</text>
</comment>
<name>A0A5J4TRJ5_9EUKA</name>
<protein>
    <submittedName>
        <fullName evidence="1">Uncharacterized protein</fullName>
    </submittedName>
</protein>
<sequence>MIYQKSFYKHQSNKVFIILEQTDCISSWFDQQENLTTILQSCSDLKGNRFAWVGKLVASSISSEETVSQVPCLRMIASLSQSNFQNLNAQLVELFEYPFLESFDKDTLKEVDMVIPKIDQGIEIEREQEYSVDIDSIELEDFVAFVVIIYHIVAKNQIIAKNQIVVISQIITRFQTVNKEQTVISIGSCQATKTMVQFTIRIECQQNLGIGYYQVIIIEDYQVIIIEDYQVIIIEDLKFDQKLERKEEQ</sequence>
<dbReference type="AlphaFoldDB" id="A0A5J4TRJ5"/>
<accession>A0A5J4TRJ5</accession>
<evidence type="ECO:0000313" key="2">
    <source>
        <dbReference type="Proteomes" id="UP000324800"/>
    </source>
</evidence>